<name>A0A4Y7TB40_COPMI</name>
<accession>A0A4Y7TB40</accession>
<dbReference type="Proteomes" id="UP000298030">
    <property type="component" value="Unassembled WGS sequence"/>
</dbReference>
<keyword evidence="2" id="KW-1185">Reference proteome</keyword>
<dbReference type="AlphaFoldDB" id="A0A4Y7TB40"/>
<reference evidence="1 2" key="1">
    <citation type="journal article" date="2019" name="Nat. Ecol. Evol.">
        <title>Megaphylogeny resolves global patterns of mushroom evolution.</title>
        <authorList>
            <person name="Varga T."/>
            <person name="Krizsan K."/>
            <person name="Foldi C."/>
            <person name="Dima B."/>
            <person name="Sanchez-Garcia M."/>
            <person name="Sanchez-Ramirez S."/>
            <person name="Szollosi G.J."/>
            <person name="Szarkandi J.G."/>
            <person name="Papp V."/>
            <person name="Albert L."/>
            <person name="Andreopoulos W."/>
            <person name="Angelini C."/>
            <person name="Antonin V."/>
            <person name="Barry K.W."/>
            <person name="Bougher N.L."/>
            <person name="Buchanan P."/>
            <person name="Buyck B."/>
            <person name="Bense V."/>
            <person name="Catcheside P."/>
            <person name="Chovatia M."/>
            <person name="Cooper J."/>
            <person name="Damon W."/>
            <person name="Desjardin D."/>
            <person name="Finy P."/>
            <person name="Geml J."/>
            <person name="Haridas S."/>
            <person name="Hughes K."/>
            <person name="Justo A."/>
            <person name="Karasinski D."/>
            <person name="Kautmanova I."/>
            <person name="Kiss B."/>
            <person name="Kocsube S."/>
            <person name="Kotiranta H."/>
            <person name="LaButti K.M."/>
            <person name="Lechner B.E."/>
            <person name="Liimatainen K."/>
            <person name="Lipzen A."/>
            <person name="Lukacs Z."/>
            <person name="Mihaltcheva S."/>
            <person name="Morgado L.N."/>
            <person name="Niskanen T."/>
            <person name="Noordeloos M.E."/>
            <person name="Ohm R.A."/>
            <person name="Ortiz-Santana B."/>
            <person name="Ovrebo C."/>
            <person name="Racz N."/>
            <person name="Riley R."/>
            <person name="Savchenko A."/>
            <person name="Shiryaev A."/>
            <person name="Soop K."/>
            <person name="Spirin V."/>
            <person name="Szebenyi C."/>
            <person name="Tomsovsky M."/>
            <person name="Tulloss R.E."/>
            <person name="Uehling J."/>
            <person name="Grigoriev I.V."/>
            <person name="Vagvolgyi C."/>
            <person name="Papp T."/>
            <person name="Martin F.M."/>
            <person name="Miettinen O."/>
            <person name="Hibbett D.S."/>
            <person name="Nagy L.G."/>
        </authorList>
    </citation>
    <scope>NUCLEOTIDE SEQUENCE [LARGE SCALE GENOMIC DNA]</scope>
    <source>
        <strain evidence="1 2">FP101781</strain>
    </source>
</reference>
<protein>
    <submittedName>
        <fullName evidence="1">Uncharacterized protein</fullName>
    </submittedName>
</protein>
<proteinExistence type="predicted"/>
<organism evidence="1 2">
    <name type="scientific">Coprinellus micaceus</name>
    <name type="common">Glistening ink-cap mushroom</name>
    <name type="synonym">Coprinus micaceus</name>
    <dbReference type="NCBI Taxonomy" id="71717"/>
    <lineage>
        <taxon>Eukaryota</taxon>
        <taxon>Fungi</taxon>
        <taxon>Dikarya</taxon>
        <taxon>Basidiomycota</taxon>
        <taxon>Agaricomycotina</taxon>
        <taxon>Agaricomycetes</taxon>
        <taxon>Agaricomycetidae</taxon>
        <taxon>Agaricales</taxon>
        <taxon>Agaricineae</taxon>
        <taxon>Psathyrellaceae</taxon>
        <taxon>Coprinellus</taxon>
    </lineage>
</organism>
<evidence type="ECO:0000313" key="2">
    <source>
        <dbReference type="Proteomes" id="UP000298030"/>
    </source>
</evidence>
<dbReference type="EMBL" id="QPFP01000019">
    <property type="protein sequence ID" value="TEB31385.1"/>
    <property type="molecule type" value="Genomic_DNA"/>
</dbReference>
<comment type="caution">
    <text evidence="1">The sequence shown here is derived from an EMBL/GenBank/DDBJ whole genome shotgun (WGS) entry which is preliminary data.</text>
</comment>
<gene>
    <name evidence="1" type="ORF">FA13DRAFT_1709785</name>
</gene>
<evidence type="ECO:0000313" key="1">
    <source>
        <dbReference type="EMBL" id="TEB31385.1"/>
    </source>
</evidence>
<sequence>MTGREMVIAIERRIGYISIEKGNAEISSHGAYLFHPYPFTILSLVPETGKSPFYISNSKGAAQNVSEIRSGWVWGRDLRDEFIDKGNVVGMGWEWRSCRRIFCAYLLSTKRRQFIRQLAPLTCEKRRHIRAWASHLAPLGTPRIPK</sequence>